<evidence type="ECO:0000313" key="2">
    <source>
        <dbReference type="EMBL" id="HIS35664.1"/>
    </source>
</evidence>
<proteinExistence type="predicted"/>
<sequence>MATISKSCEKICTYLGKNNNALYGALTIALSKGILRPTYTMMDKKQDRESRVYTAFREGTTGAVAFGSYIVTNYFVEKMAKPICEKAKITEKLGQVKSTLSLISVSLTALVVIPLICNLITKPLLDTFTGKKKDVNPQVVPLKPVNIYPKPFSTNYKPLNYGMRVGL</sequence>
<organism evidence="2 3">
    <name type="scientific">Candidatus Scatousia excrementigallinarum</name>
    <dbReference type="NCBI Taxonomy" id="2840935"/>
    <lineage>
        <taxon>Bacteria</taxon>
        <taxon>Candidatus Scatousia</taxon>
    </lineage>
</organism>
<evidence type="ECO:0000256" key="1">
    <source>
        <dbReference type="SAM" id="Phobius"/>
    </source>
</evidence>
<feature type="transmembrane region" description="Helical" evidence="1">
    <location>
        <begin position="100"/>
        <end position="121"/>
    </location>
</feature>
<evidence type="ECO:0000313" key="3">
    <source>
        <dbReference type="Proteomes" id="UP000823928"/>
    </source>
</evidence>
<reference evidence="2" key="2">
    <citation type="journal article" date="2021" name="PeerJ">
        <title>Extensive microbial diversity within the chicken gut microbiome revealed by metagenomics and culture.</title>
        <authorList>
            <person name="Gilroy R."/>
            <person name="Ravi A."/>
            <person name="Getino M."/>
            <person name="Pursley I."/>
            <person name="Horton D.L."/>
            <person name="Alikhan N.F."/>
            <person name="Baker D."/>
            <person name="Gharbi K."/>
            <person name="Hall N."/>
            <person name="Watson M."/>
            <person name="Adriaenssens E.M."/>
            <person name="Foster-Nyarko E."/>
            <person name="Jarju S."/>
            <person name="Secka A."/>
            <person name="Antonio M."/>
            <person name="Oren A."/>
            <person name="Chaudhuri R.R."/>
            <person name="La Ragione R."/>
            <person name="Hildebrand F."/>
            <person name="Pallen M.J."/>
        </authorList>
    </citation>
    <scope>NUCLEOTIDE SEQUENCE</scope>
    <source>
        <strain evidence="2">6276</strain>
    </source>
</reference>
<gene>
    <name evidence="2" type="ORF">IAC10_03420</name>
</gene>
<name>A0A9D1EXV1_9BACT</name>
<dbReference type="EMBL" id="DVIU01000074">
    <property type="protein sequence ID" value="HIS35664.1"/>
    <property type="molecule type" value="Genomic_DNA"/>
</dbReference>
<keyword evidence="1" id="KW-1133">Transmembrane helix</keyword>
<protein>
    <submittedName>
        <fullName evidence="2">Uncharacterized protein</fullName>
    </submittedName>
</protein>
<accession>A0A9D1EXV1</accession>
<keyword evidence="1" id="KW-0812">Transmembrane</keyword>
<comment type="caution">
    <text evidence="2">The sequence shown here is derived from an EMBL/GenBank/DDBJ whole genome shotgun (WGS) entry which is preliminary data.</text>
</comment>
<dbReference type="Proteomes" id="UP000823928">
    <property type="component" value="Unassembled WGS sequence"/>
</dbReference>
<dbReference type="AlphaFoldDB" id="A0A9D1EXV1"/>
<keyword evidence="1" id="KW-0472">Membrane</keyword>
<reference evidence="2" key="1">
    <citation type="submission" date="2020-10" db="EMBL/GenBank/DDBJ databases">
        <authorList>
            <person name="Gilroy R."/>
        </authorList>
    </citation>
    <scope>NUCLEOTIDE SEQUENCE</scope>
    <source>
        <strain evidence="2">6276</strain>
    </source>
</reference>